<dbReference type="EMBL" id="JAEPRA010000005">
    <property type="protein sequence ID" value="KAG2185422.1"/>
    <property type="molecule type" value="Genomic_DNA"/>
</dbReference>
<dbReference type="PANTHER" id="PTHR10300">
    <property type="entry name" value="CALCIPRESSIN"/>
    <property type="match status" value="1"/>
</dbReference>
<sequence length="304" mass="34431">MPATPESIATNTLTIPDIPKEFFECPQVFEDLRNFLQMYGPLHTFVAIKGFARIMAVYAETTSAMSAKSELDKTEVYWRKSTPESAEIEIVQFIADDEQPPTTLSDEHFLLRLYYGQVSVWPMNINFLKGLLIGVTEQHTNIDPDSATVLLQVPELEKNWLISPPGSPPVGWQQIREDPPNRTVLPHDLSHALMSLSDEMEDDEFRLDADAEFEAESMDNSEAESSSSTPQVYVICKDEGHDVNGHELPHITVQDWDGGAQHHNLEQYRRIHRKVAPTAMPPRSNSDRAPSLEDRPPTPMHLMR</sequence>
<dbReference type="GO" id="GO:0005737">
    <property type="term" value="C:cytoplasm"/>
    <property type="evidence" value="ECO:0007669"/>
    <property type="project" value="TreeGrafter"/>
</dbReference>
<dbReference type="GO" id="GO:0008597">
    <property type="term" value="F:calcium-dependent protein serine/threonine phosphatase regulator activity"/>
    <property type="evidence" value="ECO:0007669"/>
    <property type="project" value="TreeGrafter"/>
</dbReference>
<dbReference type="InterPro" id="IPR012677">
    <property type="entry name" value="Nucleotide-bd_a/b_plait_sf"/>
</dbReference>
<comment type="similarity">
    <text evidence="1">Belongs to the RCAN family.</text>
</comment>
<evidence type="ECO:0008006" key="5">
    <source>
        <dbReference type="Google" id="ProtNLM"/>
    </source>
</evidence>
<dbReference type="InterPro" id="IPR035979">
    <property type="entry name" value="RBD_domain_sf"/>
</dbReference>
<dbReference type="PANTHER" id="PTHR10300:SF14">
    <property type="entry name" value="PROTEIN SARAH"/>
    <property type="match status" value="1"/>
</dbReference>
<dbReference type="Pfam" id="PF04847">
    <property type="entry name" value="Calcipressin"/>
    <property type="match status" value="1"/>
</dbReference>
<gene>
    <name evidence="3" type="ORF">INT44_002213</name>
</gene>
<proteinExistence type="inferred from homology"/>
<evidence type="ECO:0000256" key="1">
    <source>
        <dbReference type="ARBA" id="ARBA00008209"/>
    </source>
</evidence>
<dbReference type="Gene3D" id="3.30.70.330">
    <property type="match status" value="1"/>
</dbReference>
<organism evidence="3 4">
    <name type="scientific">Umbelopsis vinacea</name>
    <dbReference type="NCBI Taxonomy" id="44442"/>
    <lineage>
        <taxon>Eukaryota</taxon>
        <taxon>Fungi</taxon>
        <taxon>Fungi incertae sedis</taxon>
        <taxon>Mucoromycota</taxon>
        <taxon>Mucoromycotina</taxon>
        <taxon>Umbelopsidomycetes</taxon>
        <taxon>Umbelopsidales</taxon>
        <taxon>Umbelopsidaceae</taxon>
        <taxon>Umbelopsis</taxon>
    </lineage>
</organism>
<evidence type="ECO:0000313" key="4">
    <source>
        <dbReference type="Proteomes" id="UP000612746"/>
    </source>
</evidence>
<evidence type="ECO:0000313" key="3">
    <source>
        <dbReference type="EMBL" id="KAG2185422.1"/>
    </source>
</evidence>
<dbReference type="GO" id="GO:0005634">
    <property type="term" value="C:nucleus"/>
    <property type="evidence" value="ECO:0007669"/>
    <property type="project" value="TreeGrafter"/>
</dbReference>
<dbReference type="GO" id="GO:0019722">
    <property type="term" value="P:calcium-mediated signaling"/>
    <property type="evidence" value="ECO:0007669"/>
    <property type="project" value="InterPro"/>
</dbReference>
<keyword evidence="4" id="KW-1185">Reference proteome</keyword>
<reference evidence="3" key="1">
    <citation type="submission" date="2020-12" db="EMBL/GenBank/DDBJ databases">
        <title>Metabolic potential, ecology and presence of endohyphal bacteria is reflected in genomic diversity of Mucoromycotina.</title>
        <authorList>
            <person name="Muszewska A."/>
            <person name="Okrasinska A."/>
            <person name="Steczkiewicz K."/>
            <person name="Drgas O."/>
            <person name="Orlowska M."/>
            <person name="Perlinska-Lenart U."/>
            <person name="Aleksandrzak-Piekarczyk T."/>
            <person name="Szatraj K."/>
            <person name="Zielenkiewicz U."/>
            <person name="Pilsyk S."/>
            <person name="Malc E."/>
            <person name="Mieczkowski P."/>
            <person name="Kruszewska J.S."/>
            <person name="Biernat P."/>
            <person name="Pawlowska J."/>
        </authorList>
    </citation>
    <scope>NUCLEOTIDE SEQUENCE</scope>
    <source>
        <strain evidence="3">WA0000051536</strain>
    </source>
</reference>
<evidence type="ECO:0000256" key="2">
    <source>
        <dbReference type="SAM" id="MobiDB-lite"/>
    </source>
</evidence>
<accession>A0A8H7UKT6</accession>
<dbReference type="GO" id="GO:0003676">
    <property type="term" value="F:nucleic acid binding"/>
    <property type="evidence" value="ECO:0007669"/>
    <property type="project" value="InterPro"/>
</dbReference>
<comment type="caution">
    <text evidence="3">The sequence shown here is derived from an EMBL/GenBank/DDBJ whole genome shotgun (WGS) entry which is preliminary data.</text>
</comment>
<dbReference type="AlphaFoldDB" id="A0A8H7UKT6"/>
<name>A0A8H7UKT6_9FUNG</name>
<protein>
    <recommendedName>
        <fullName evidence="5">Calcipressin</fullName>
    </recommendedName>
</protein>
<dbReference type="InterPro" id="IPR006931">
    <property type="entry name" value="Calcipressin"/>
</dbReference>
<dbReference type="SUPFAM" id="SSF54928">
    <property type="entry name" value="RNA-binding domain, RBD"/>
    <property type="match status" value="1"/>
</dbReference>
<dbReference type="Proteomes" id="UP000612746">
    <property type="component" value="Unassembled WGS sequence"/>
</dbReference>
<feature type="region of interest" description="Disordered" evidence="2">
    <location>
        <begin position="274"/>
        <end position="304"/>
    </location>
</feature>
<dbReference type="OrthoDB" id="17212at2759"/>